<proteinExistence type="inferred from homology"/>
<dbReference type="InterPro" id="IPR016181">
    <property type="entry name" value="Acyl_CoA_acyltransferase"/>
</dbReference>
<comment type="function">
    <text evidence="4">Functions in the N-end rule pathway of protein degradation where it conjugates Leu from its aminoacyl-tRNA to the N-termini of proteins containing an N-terminal aspartate or glutamate.</text>
</comment>
<dbReference type="EMBL" id="JPMI01000223">
    <property type="protein sequence ID" value="KFA90074.1"/>
    <property type="molecule type" value="Genomic_DNA"/>
</dbReference>
<dbReference type="GO" id="GO:0005737">
    <property type="term" value="C:cytoplasm"/>
    <property type="evidence" value="ECO:0007669"/>
    <property type="project" value="UniProtKB-SubCell"/>
</dbReference>
<comment type="caution">
    <text evidence="8">The sequence shown here is derived from an EMBL/GenBank/DDBJ whole genome shotgun (WGS) entry which is preliminary data.</text>
</comment>
<reference evidence="8 9" key="1">
    <citation type="submission" date="2014-07" db="EMBL/GenBank/DDBJ databases">
        <title>Draft Genome Sequence of Gephyronic Acid Producer, Cystobacter violaceus Strain Cb vi76.</title>
        <authorList>
            <person name="Stevens D.C."/>
            <person name="Young J."/>
            <person name="Carmichael R."/>
            <person name="Tan J."/>
            <person name="Taylor R.E."/>
        </authorList>
    </citation>
    <scope>NUCLEOTIDE SEQUENCE [LARGE SCALE GENOMIC DNA]</scope>
    <source>
        <strain evidence="8 9">Cb vi76</strain>
    </source>
</reference>
<dbReference type="InterPro" id="IPR007472">
    <property type="entry name" value="N-end_Aminoacyl_Trfase_C"/>
</dbReference>
<evidence type="ECO:0000313" key="8">
    <source>
        <dbReference type="EMBL" id="KFA90074.1"/>
    </source>
</evidence>
<evidence type="ECO:0000256" key="3">
    <source>
        <dbReference type="ARBA" id="ARBA00023315"/>
    </source>
</evidence>
<dbReference type="EC" id="2.3.2.29" evidence="4"/>
<dbReference type="Pfam" id="PF04376">
    <property type="entry name" value="ATE_N"/>
    <property type="match status" value="1"/>
</dbReference>
<dbReference type="InterPro" id="IPR007471">
    <property type="entry name" value="N-end_Aminoacyl_Trfase_N"/>
</dbReference>
<organism evidence="8 9">
    <name type="scientific">Archangium violaceum Cb vi76</name>
    <dbReference type="NCBI Taxonomy" id="1406225"/>
    <lineage>
        <taxon>Bacteria</taxon>
        <taxon>Pseudomonadati</taxon>
        <taxon>Myxococcota</taxon>
        <taxon>Myxococcia</taxon>
        <taxon>Myxococcales</taxon>
        <taxon>Cystobacterineae</taxon>
        <taxon>Archangiaceae</taxon>
        <taxon>Archangium</taxon>
    </lineage>
</organism>
<evidence type="ECO:0000259" key="7">
    <source>
        <dbReference type="Pfam" id="PF04377"/>
    </source>
</evidence>
<dbReference type="Pfam" id="PF04377">
    <property type="entry name" value="ATE_C"/>
    <property type="match status" value="1"/>
</dbReference>
<evidence type="ECO:0000256" key="2">
    <source>
        <dbReference type="ARBA" id="ARBA00022679"/>
    </source>
</evidence>
<dbReference type="PANTHER" id="PTHR21367:SF1">
    <property type="entry name" value="ARGINYL-TRNA--PROTEIN TRANSFERASE 1"/>
    <property type="match status" value="1"/>
</dbReference>
<evidence type="ECO:0000256" key="4">
    <source>
        <dbReference type="HAMAP-Rule" id="MF_00689"/>
    </source>
</evidence>
<dbReference type="GO" id="GO:0008914">
    <property type="term" value="F:leucyl-tRNA--protein transferase activity"/>
    <property type="evidence" value="ECO:0007669"/>
    <property type="project" value="UniProtKB-UniRule"/>
</dbReference>
<sequence>MATILGHTVEPPGPCNYLPEQSASLEQLVMQDVTAEEYERMLVRGWRRFGPLYFRPACQACNRCVSLRIPTDAFQPNRSQRRARAACAHFRVEVGPPRVDETRLALYRAWHAEREQTREWDASPLGMRDYFLQFAFPHPSAREVAYYDDTAEGGPRLVGLGICDETPNAWSAVYFFFDPAYARCSPGSANVVFQVELARARGISHVYLGYRVQECASLRYKGTFRPHELLEGRPEPEASPRWLAPEPSGEPPP</sequence>
<keyword evidence="2 4" id="KW-0808">Transferase</keyword>
<dbReference type="GO" id="GO:0004057">
    <property type="term" value="F:arginyl-tRNA--protein transferase activity"/>
    <property type="evidence" value="ECO:0007669"/>
    <property type="project" value="InterPro"/>
</dbReference>
<dbReference type="HAMAP" id="MF_00689">
    <property type="entry name" value="Bpt"/>
    <property type="match status" value="1"/>
</dbReference>
<dbReference type="AlphaFoldDB" id="A0A084SNN9"/>
<dbReference type="PANTHER" id="PTHR21367">
    <property type="entry name" value="ARGININE-TRNA-PROTEIN TRANSFERASE 1"/>
    <property type="match status" value="1"/>
</dbReference>
<dbReference type="InterPro" id="IPR030700">
    <property type="entry name" value="N-end_Aminoacyl_Trfase"/>
</dbReference>
<feature type="domain" description="N-end rule aminoacyl transferase C-terminal" evidence="7">
    <location>
        <begin position="104"/>
        <end position="230"/>
    </location>
</feature>
<feature type="compositionally biased region" description="Basic and acidic residues" evidence="5">
    <location>
        <begin position="229"/>
        <end position="238"/>
    </location>
</feature>
<evidence type="ECO:0000256" key="1">
    <source>
        <dbReference type="ARBA" id="ARBA00022490"/>
    </source>
</evidence>
<keyword evidence="1 4" id="KW-0963">Cytoplasm</keyword>
<dbReference type="Proteomes" id="UP000028547">
    <property type="component" value="Unassembled WGS sequence"/>
</dbReference>
<comment type="catalytic activity">
    <reaction evidence="4">
        <text>N-terminal L-aspartyl-[protein] + L-leucyl-tRNA(Leu) = N-terminal L-leucyl-L-aspartyl-[protein] + tRNA(Leu) + H(+)</text>
        <dbReference type="Rhea" id="RHEA:50420"/>
        <dbReference type="Rhea" id="RHEA-COMP:9613"/>
        <dbReference type="Rhea" id="RHEA-COMP:9622"/>
        <dbReference type="Rhea" id="RHEA-COMP:12669"/>
        <dbReference type="Rhea" id="RHEA-COMP:12674"/>
        <dbReference type="ChEBI" id="CHEBI:15378"/>
        <dbReference type="ChEBI" id="CHEBI:64720"/>
        <dbReference type="ChEBI" id="CHEBI:78442"/>
        <dbReference type="ChEBI" id="CHEBI:78494"/>
        <dbReference type="ChEBI" id="CHEBI:133042"/>
        <dbReference type="EC" id="2.3.2.29"/>
    </reaction>
</comment>
<dbReference type="RefSeq" id="WP_043403431.1">
    <property type="nucleotide sequence ID" value="NZ_JPMI01000223.1"/>
</dbReference>
<evidence type="ECO:0000259" key="6">
    <source>
        <dbReference type="Pfam" id="PF04376"/>
    </source>
</evidence>
<comment type="subcellular location">
    <subcellularLocation>
        <location evidence="4">Cytoplasm</location>
    </subcellularLocation>
</comment>
<evidence type="ECO:0000256" key="5">
    <source>
        <dbReference type="SAM" id="MobiDB-lite"/>
    </source>
</evidence>
<comment type="catalytic activity">
    <reaction evidence="4">
        <text>N-terminal L-glutamyl-[protein] + L-leucyl-tRNA(Leu) = N-terminal L-leucyl-L-glutamyl-[protein] + tRNA(Leu) + H(+)</text>
        <dbReference type="Rhea" id="RHEA:50412"/>
        <dbReference type="Rhea" id="RHEA-COMP:9613"/>
        <dbReference type="Rhea" id="RHEA-COMP:9622"/>
        <dbReference type="Rhea" id="RHEA-COMP:12664"/>
        <dbReference type="Rhea" id="RHEA-COMP:12668"/>
        <dbReference type="ChEBI" id="CHEBI:15378"/>
        <dbReference type="ChEBI" id="CHEBI:64721"/>
        <dbReference type="ChEBI" id="CHEBI:78442"/>
        <dbReference type="ChEBI" id="CHEBI:78494"/>
        <dbReference type="ChEBI" id="CHEBI:133041"/>
        <dbReference type="EC" id="2.3.2.29"/>
    </reaction>
</comment>
<gene>
    <name evidence="4" type="primary">bpt</name>
    <name evidence="8" type="ORF">Q664_30645</name>
</gene>
<comment type="similarity">
    <text evidence="4">Belongs to the R-transferase family. Bpt subfamily.</text>
</comment>
<name>A0A084SNN9_9BACT</name>
<dbReference type="SUPFAM" id="SSF55729">
    <property type="entry name" value="Acyl-CoA N-acyltransferases (Nat)"/>
    <property type="match status" value="1"/>
</dbReference>
<accession>A0A084SNN9</accession>
<feature type="region of interest" description="Disordered" evidence="5">
    <location>
        <begin position="229"/>
        <end position="253"/>
    </location>
</feature>
<keyword evidence="3 4" id="KW-0012">Acyltransferase</keyword>
<dbReference type="InterPro" id="IPR017138">
    <property type="entry name" value="Asp_Glu_LeuTrfase"/>
</dbReference>
<protein>
    <recommendedName>
        <fullName evidence="4">Aspartate/glutamate leucyltransferase</fullName>
        <ecNumber evidence="4">2.3.2.29</ecNumber>
    </recommendedName>
</protein>
<dbReference type="GO" id="GO:0071596">
    <property type="term" value="P:ubiquitin-dependent protein catabolic process via the N-end rule pathway"/>
    <property type="evidence" value="ECO:0007669"/>
    <property type="project" value="InterPro"/>
</dbReference>
<feature type="domain" description="N-end aminoacyl transferase N-terminal" evidence="6">
    <location>
        <begin position="14"/>
        <end position="82"/>
    </location>
</feature>
<evidence type="ECO:0000313" key="9">
    <source>
        <dbReference type="Proteomes" id="UP000028547"/>
    </source>
</evidence>